<dbReference type="RefSeq" id="WP_016483902.1">
    <property type="nucleotide sequence ID" value="NC_021487.1"/>
</dbReference>
<dbReference type="EMBL" id="HF951689">
    <property type="protein sequence ID" value="CCW36393.1"/>
    <property type="molecule type" value="Genomic_DNA"/>
</dbReference>
<dbReference type="Gene3D" id="1.10.10.10">
    <property type="entry name" value="Winged helix-like DNA-binding domain superfamily/Winged helix DNA-binding domain"/>
    <property type="match status" value="1"/>
</dbReference>
<dbReference type="PANTHER" id="PTHR42942:SF1">
    <property type="entry name" value="ALKYLTRANSFERASE-LIKE PROTEIN 1"/>
    <property type="match status" value="1"/>
</dbReference>
<accession>S0EXH6</accession>
<organism evidence="3 4">
    <name type="scientific">Chthonomonas calidirosea (strain DSM 23976 / ICMP 18418 / T49)</name>
    <dbReference type="NCBI Taxonomy" id="1303518"/>
    <lineage>
        <taxon>Bacteria</taxon>
        <taxon>Bacillati</taxon>
        <taxon>Armatimonadota</taxon>
        <taxon>Chthonomonadia</taxon>
        <taxon>Chthonomonadales</taxon>
        <taxon>Chthonomonadaceae</taxon>
        <taxon>Chthonomonas</taxon>
    </lineage>
</organism>
<sequence>MARVLEAPEGSDFYEAVYAFVRRVPPGKVVTYGQVADMVEGMRLTARQVGVAMRYAPPDVPWQRVVGAGGYFPIAKRAPEAMQRQIALLRAEGVPFHQDDPHRVDMAKAQWFPGPSLFEPTEEAQ</sequence>
<dbReference type="InterPro" id="IPR014048">
    <property type="entry name" value="MethylDNA_cys_MeTrfase_DNA-bd"/>
</dbReference>
<evidence type="ECO:0000313" key="3">
    <source>
        <dbReference type="EMBL" id="CCW36393.1"/>
    </source>
</evidence>
<dbReference type="OrthoDB" id="9789813at2"/>
<keyword evidence="4" id="KW-1185">Reference proteome</keyword>
<dbReference type="GO" id="GO:0003824">
    <property type="term" value="F:catalytic activity"/>
    <property type="evidence" value="ECO:0007669"/>
    <property type="project" value="InterPro"/>
</dbReference>
<dbReference type="InterPro" id="IPR036217">
    <property type="entry name" value="MethylDNA_cys_MeTrfase_DNAb"/>
</dbReference>
<evidence type="ECO:0000313" key="4">
    <source>
        <dbReference type="Proteomes" id="UP000014227"/>
    </source>
</evidence>
<dbReference type="InterPro" id="IPR052520">
    <property type="entry name" value="ATL_DNA_repair"/>
</dbReference>
<dbReference type="Proteomes" id="UP000014227">
    <property type="component" value="Chromosome I"/>
</dbReference>
<gene>
    <name evidence="3" type="ORF">CCALI_02600</name>
</gene>
<proteinExistence type="predicted"/>
<feature type="domain" description="Methylated-DNA-[protein]-cysteine S-methyltransferase DNA binding" evidence="2">
    <location>
        <begin position="12"/>
        <end position="94"/>
    </location>
</feature>
<evidence type="ECO:0000259" key="2">
    <source>
        <dbReference type="Pfam" id="PF01035"/>
    </source>
</evidence>
<protein>
    <submittedName>
        <fullName evidence="3">O(6)-alkylguanine repair protein YbaZ</fullName>
    </submittedName>
</protein>
<dbReference type="InterPro" id="IPR036388">
    <property type="entry name" value="WH-like_DNA-bd_sf"/>
</dbReference>
<dbReference type="CDD" id="cd06445">
    <property type="entry name" value="ATase"/>
    <property type="match status" value="1"/>
</dbReference>
<keyword evidence="1" id="KW-0227">DNA damage</keyword>
<dbReference type="PATRIC" id="fig|1303518.3.peg.2701"/>
<dbReference type="AlphaFoldDB" id="S0EXH6"/>
<dbReference type="eggNOG" id="COG3695">
    <property type="taxonomic scope" value="Bacteria"/>
</dbReference>
<dbReference type="KEGG" id="ccz:CCALI_02600"/>
<dbReference type="Pfam" id="PF01035">
    <property type="entry name" value="DNA_binding_1"/>
    <property type="match status" value="1"/>
</dbReference>
<dbReference type="HOGENOM" id="CLU_000445_52_5_0"/>
<dbReference type="STRING" id="454171.CP488_01491"/>
<evidence type="ECO:0000256" key="1">
    <source>
        <dbReference type="ARBA" id="ARBA00022763"/>
    </source>
</evidence>
<dbReference type="GO" id="GO:0006281">
    <property type="term" value="P:DNA repair"/>
    <property type="evidence" value="ECO:0007669"/>
    <property type="project" value="InterPro"/>
</dbReference>
<name>S0EXH6_CHTCT</name>
<dbReference type="InParanoid" id="S0EXH6"/>
<dbReference type="SUPFAM" id="SSF46767">
    <property type="entry name" value="Methylated DNA-protein cysteine methyltransferase, C-terminal domain"/>
    <property type="match status" value="1"/>
</dbReference>
<dbReference type="PANTHER" id="PTHR42942">
    <property type="entry name" value="6-O-METHYLGUANINE DNA METHYLTRANSFERASE"/>
    <property type="match status" value="1"/>
</dbReference>
<reference evidence="4" key="1">
    <citation type="submission" date="2013-03" db="EMBL/GenBank/DDBJ databases">
        <title>Genome sequence of Chthonomonas calidirosea, the first sequenced genome from the Armatimonadetes phylum (formally candidate division OP10).</title>
        <authorList>
            <person name="Lee K.C.Y."/>
            <person name="Morgan X.C."/>
            <person name="Dunfield P.F."/>
            <person name="Tamas I."/>
            <person name="Houghton K.M."/>
            <person name="Vyssotski M."/>
            <person name="Ryan J.L.J."/>
            <person name="Lagutin K."/>
            <person name="McDonald I.R."/>
            <person name="Stott M.B."/>
        </authorList>
    </citation>
    <scope>NUCLEOTIDE SEQUENCE [LARGE SCALE GENOMIC DNA]</scope>
    <source>
        <strain evidence="4">DSM 23976 / ICMP 18418 / T49</strain>
    </source>
</reference>